<dbReference type="Pfam" id="PF21307">
    <property type="entry name" value="Glyco_hydro_95_C"/>
    <property type="match status" value="1"/>
</dbReference>
<comment type="caution">
    <text evidence="3">The sequence shown here is derived from an EMBL/GenBank/DDBJ whole genome shotgun (WGS) entry which is preliminary data.</text>
</comment>
<sequence>GHFKGLCVRGGGEVDAEWSNGIIRNTVLRANVDNTFHLKIPGTEQNKSDTQKKTRLSEPV</sequence>
<feature type="non-terminal residue" evidence="3">
    <location>
        <position position="1"/>
    </location>
</feature>
<feature type="domain" description="Alpha fucosidase A-like C-terminal" evidence="2">
    <location>
        <begin position="1"/>
        <end position="51"/>
    </location>
</feature>
<dbReference type="InterPro" id="IPR049053">
    <property type="entry name" value="AFCA-like_C"/>
</dbReference>
<dbReference type="AlphaFoldDB" id="A0A5J4PV38"/>
<evidence type="ECO:0000313" key="3">
    <source>
        <dbReference type="EMBL" id="KAA6313506.1"/>
    </source>
</evidence>
<dbReference type="EMBL" id="SNRY01006033">
    <property type="protein sequence ID" value="KAA6313506.1"/>
    <property type="molecule type" value="Genomic_DNA"/>
</dbReference>
<feature type="compositionally biased region" description="Basic and acidic residues" evidence="1">
    <location>
        <begin position="46"/>
        <end position="60"/>
    </location>
</feature>
<reference evidence="3" key="1">
    <citation type="submission" date="2019-03" db="EMBL/GenBank/DDBJ databases">
        <title>Single cell metagenomics reveals metabolic interactions within the superorganism composed of flagellate Streblomastix strix and complex community of Bacteroidetes bacteria on its surface.</title>
        <authorList>
            <person name="Treitli S.C."/>
            <person name="Kolisko M."/>
            <person name="Husnik F."/>
            <person name="Keeling P."/>
            <person name="Hampl V."/>
        </authorList>
    </citation>
    <scope>NUCLEOTIDE SEQUENCE</scope>
    <source>
        <strain evidence="3">STM</strain>
    </source>
</reference>
<protein>
    <recommendedName>
        <fullName evidence="2">Alpha fucosidase A-like C-terminal domain-containing protein</fullName>
    </recommendedName>
</protein>
<feature type="region of interest" description="Disordered" evidence="1">
    <location>
        <begin position="40"/>
        <end position="60"/>
    </location>
</feature>
<evidence type="ECO:0000259" key="2">
    <source>
        <dbReference type="Pfam" id="PF21307"/>
    </source>
</evidence>
<evidence type="ECO:0000256" key="1">
    <source>
        <dbReference type="SAM" id="MobiDB-lite"/>
    </source>
</evidence>
<name>A0A5J4PV38_9ZZZZ</name>
<organism evidence="3">
    <name type="scientific">termite gut metagenome</name>
    <dbReference type="NCBI Taxonomy" id="433724"/>
    <lineage>
        <taxon>unclassified sequences</taxon>
        <taxon>metagenomes</taxon>
        <taxon>organismal metagenomes</taxon>
    </lineage>
</organism>
<accession>A0A5J4PV38</accession>
<dbReference type="InterPro" id="IPR013780">
    <property type="entry name" value="Glyco_hydro_b"/>
</dbReference>
<dbReference type="Gene3D" id="2.60.40.1180">
    <property type="entry name" value="Golgi alpha-mannosidase II"/>
    <property type="match status" value="1"/>
</dbReference>
<proteinExistence type="predicted"/>
<gene>
    <name evidence="3" type="ORF">EZS27_035729</name>
</gene>